<dbReference type="Gene3D" id="3.30.2090.10">
    <property type="entry name" value="Multidrug efflux transporter AcrB TolC docking domain, DN and DC subdomains"/>
    <property type="match status" value="2"/>
</dbReference>
<evidence type="ECO:0000256" key="6">
    <source>
        <dbReference type="ARBA" id="ARBA00022989"/>
    </source>
</evidence>
<comment type="similarity">
    <text evidence="2">Belongs to the resistance-nodulation-cell division (RND) (TC 2.A.6) family.</text>
</comment>
<comment type="subcellular location">
    <subcellularLocation>
        <location evidence="1">Cell membrane</location>
        <topology evidence="1">Multi-pass membrane protein</topology>
    </subcellularLocation>
</comment>
<keyword evidence="6 8" id="KW-1133">Transmembrane helix</keyword>
<sequence>MFNFLVSSSLKNRLFVIAAALVLVAYGSWILPRVPVDVFPDLNRPTVTLMTEAEGLAPQEVEQLVTYPLETAMNGMPGVTRVRSVSGVGLSIVYVEFDWSTDIYRSRQLVAERLALVGEQLPTGVTPQMGPVTSIMGEIMLVAVTSDTVSPMEVREIADFIIRPQLLTIAGVAQVIPIGGEVRQYRIVPNIAALQALDVTHEQIEAAVTRFGTNTGGGFVDQHGREYLIRNVGMTRRLEDLRNTVVVHKQGQPVFLHQVAQVDFAPRVKRGDAGFQGKPAVIVSIQKQPGADTVDLTGKIEAALAEIQKTLPQGVSATNLQFRQATFIETSVDNVKRVLLEAAAVVAVILILFLMNVRATVISLTAIPISILVTVLVFNAFGLTINTMTLGGLAIAIGELVDDAVVDVENILRRLKENRELPDPRPVLEVIAAASQEVRSGIVYATMIIILVFIPLFALSGIEGRLFAPLGVAYIVSILGSLATSITVTPVLAYYLLSGRVKGHEHDSFVVRHLKRGNAALLRWAFGHRGILFTTILLGVGLAAYGATLLPRAFLPPFNEGTLTISLAYNPGIALAESHRLGLVAENLIKDVPEVISVGRRTGRAELDEHAEGVHSSEIDVDLKQSERSKEEVMGDIRARLAVLPATLNVGQPISHRLDHMLSGVRAEIALKIYGEDIDTLRTLAEGLRERLSSVEGLVDLQVEKQVRIPQLRIDVDYEKAALYGLTPATVTQGLETMSNGRTVSQIVEGNRRFDVVMRLSDQDRSTTGLGDLLIATPTGHVPLRMIAAVQETDGPNQVLRENGQRRIAVLGNTDGRRDMVAIIADIRRITGETQWPQGYVTRLEGTFQAQEEATLRIGALSLLSLAMVFVVLYSRYQSPALALIIMGNIPLALIGSVIALNIAGQPLSVASMIGFITLAGISARNGILKVSHYINLALYEGEQFGKDLVIRGSLERLTPVLMTALSAGLALIPLLIGADEPGREILHPVAVTIFGGLISATLIDTFLTPVLFLTFGRKPLERIQASREGGAGGLTPAEAF</sequence>
<dbReference type="Proteomes" id="UP000818323">
    <property type="component" value="Unassembled WGS sequence"/>
</dbReference>
<organism evidence="9 10">
    <name type="scientific">Microvirga arsenatis</name>
    <dbReference type="NCBI Taxonomy" id="2692265"/>
    <lineage>
        <taxon>Bacteria</taxon>
        <taxon>Pseudomonadati</taxon>
        <taxon>Pseudomonadota</taxon>
        <taxon>Alphaproteobacteria</taxon>
        <taxon>Hyphomicrobiales</taxon>
        <taxon>Methylobacteriaceae</taxon>
        <taxon>Microvirga</taxon>
    </lineage>
</organism>
<dbReference type="InterPro" id="IPR001036">
    <property type="entry name" value="Acrflvin-R"/>
</dbReference>
<feature type="transmembrane region" description="Helical" evidence="8">
    <location>
        <begin position="961"/>
        <end position="979"/>
    </location>
</feature>
<dbReference type="Gene3D" id="3.30.70.1320">
    <property type="entry name" value="Multidrug efflux transporter AcrB pore domain like"/>
    <property type="match status" value="1"/>
</dbReference>
<reference evidence="9 10" key="1">
    <citation type="submission" date="2020-01" db="EMBL/GenBank/DDBJ databases">
        <title>Microvirga sp. nov., an arsenate reduction bacterium isolated from Tibet hotspring sediments.</title>
        <authorList>
            <person name="Yuan C.-G."/>
        </authorList>
    </citation>
    <scope>NUCLEOTIDE SEQUENCE [LARGE SCALE GENOMIC DNA]</scope>
    <source>
        <strain evidence="9 10">SYSU G3D203</strain>
    </source>
</reference>
<dbReference type="Gene3D" id="3.30.70.1440">
    <property type="entry name" value="Multidrug efflux transporter AcrB pore domain"/>
    <property type="match status" value="1"/>
</dbReference>
<dbReference type="Gene3D" id="1.20.1640.10">
    <property type="entry name" value="Multidrug efflux transporter AcrB transmembrane domain"/>
    <property type="match status" value="2"/>
</dbReference>
<feature type="transmembrane region" description="Helical" evidence="8">
    <location>
        <begin position="338"/>
        <end position="355"/>
    </location>
</feature>
<feature type="transmembrane region" description="Helical" evidence="8">
    <location>
        <begin position="991"/>
        <end position="1016"/>
    </location>
</feature>
<feature type="transmembrane region" description="Helical" evidence="8">
    <location>
        <begin position="361"/>
        <end position="381"/>
    </location>
</feature>
<accession>A0ABW9Z2D8</accession>
<evidence type="ECO:0000313" key="10">
    <source>
        <dbReference type="Proteomes" id="UP000818323"/>
    </source>
</evidence>
<dbReference type="SUPFAM" id="SSF82866">
    <property type="entry name" value="Multidrug efflux transporter AcrB transmembrane domain"/>
    <property type="match status" value="2"/>
</dbReference>
<keyword evidence="5 8" id="KW-0812">Transmembrane</keyword>
<feature type="transmembrane region" description="Helical" evidence="8">
    <location>
        <begin position="854"/>
        <end position="874"/>
    </location>
</feature>
<feature type="transmembrane region" description="Helical" evidence="8">
    <location>
        <begin position="910"/>
        <end position="928"/>
    </location>
</feature>
<evidence type="ECO:0000313" key="9">
    <source>
        <dbReference type="EMBL" id="NBJ26677.1"/>
    </source>
</evidence>
<dbReference type="SUPFAM" id="SSF82693">
    <property type="entry name" value="Multidrug efflux transporter AcrB pore domain, PN1, PN2, PC1 and PC2 subdomains"/>
    <property type="match status" value="2"/>
</dbReference>
<comment type="caution">
    <text evidence="9">The sequence shown here is derived from an EMBL/GenBank/DDBJ whole genome shotgun (WGS) entry which is preliminary data.</text>
</comment>
<dbReference type="InterPro" id="IPR004763">
    <property type="entry name" value="CusA-like"/>
</dbReference>
<evidence type="ECO:0000256" key="3">
    <source>
        <dbReference type="ARBA" id="ARBA00022448"/>
    </source>
</evidence>
<keyword evidence="3" id="KW-0813">Transport</keyword>
<feature type="transmembrane region" description="Helical" evidence="8">
    <location>
        <begin position="531"/>
        <end position="550"/>
    </location>
</feature>
<feature type="transmembrane region" description="Helical" evidence="8">
    <location>
        <begin position="12"/>
        <end position="31"/>
    </location>
</feature>
<evidence type="ECO:0000256" key="8">
    <source>
        <dbReference type="SAM" id="Phobius"/>
    </source>
</evidence>
<gene>
    <name evidence="9" type="ORF">GR303_20230</name>
</gene>
<dbReference type="EMBL" id="JAAAXJ010000017">
    <property type="protein sequence ID" value="NBJ26677.1"/>
    <property type="molecule type" value="Genomic_DNA"/>
</dbReference>
<dbReference type="NCBIfam" id="TIGR00914">
    <property type="entry name" value="2A0601"/>
    <property type="match status" value="1"/>
</dbReference>
<feature type="transmembrane region" description="Helical" evidence="8">
    <location>
        <begin position="442"/>
        <end position="462"/>
    </location>
</feature>
<name>A0ABW9Z2D8_9HYPH</name>
<dbReference type="InterPro" id="IPR027463">
    <property type="entry name" value="AcrB_DN_DC_subdom"/>
</dbReference>
<proteinExistence type="inferred from homology"/>
<evidence type="ECO:0000256" key="2">
    <source>
        <dbReference type="ARBA" id="ARBA00010942"/>
    </source>
</evidence>
<evidence type="ECO:0000256" key="5">
    <source>
        <dbReference type="ARBA" id="ARBA00022692"/>
    </source>
</evidence>
<feature type="transmembrane region" description="Helical" evidence="8">
    <location>
        <begin position="474"/>
        <end position="497"/>
    </location>
</feature>
<keyword evidence="7 8" id="KW-0472">Membrane</keyword>
<feature type="transmembrane region" description="Helical" evidence="8">
    <location>
        <begin position="881"/>
        <end position="904"/>
    </location>
</feature>
<dbReference type="RefSeq" id="WP_161725294.1">
    <property type="nucleotide sequence ID" value="NZ_JAAAXI010000018.1"/>
</dbReference>
<dbReference type="Pfam" id="PF00873">
    <property type="entry name" value="ACR_tran"/>
    <property type="match status" value="1"/>
</dbReference>
<keyword evidence="4" id="KW-1003">Cell membrane</keyword>
<evidence type="ECO:0000256" key="4">
    <source>
        <dbReference type="ARBA" id="ARBA00022475"/>
    </source>
</evidence>
<dbReference type="PRINTS" id="PR00702">
    <property type="entry name" value="ACRIFLAVINRP"/>
</dbReference>
<dbReference type="PANTHER" id="PTHR32063">
    <property type="match status" value="1"/>
</dbReference>
<dbReference type="PANTHER" id="PTHR32063:SF4">
    <property type="entry name" value="SLR6043 PROTEIN"/>
    <property type="match status" value="1"/>
</dbReference>
<keyword evidence="10" id="KW-1185">Reference proteome</keyword>
<evidence type="ECO:0000256" key="7">
    <source>
        <dbReference type="ARBA" id="ARBA00023136"/>
    </source>
</evidence>
<evidence type="ECO:0000256" key="1">
    <source>
        <dbReference type="ARBA" id="ARBA00004651"/>
    </source>
</evidence>
<dbReference type="SUPFAM" id="SSF82714">
    <property type="entry name" value="Multidrug efflux transporter AcrB TolC docking domain, DN and DC subdomains"/>
    <property type="match status" value="2"/>
</dbReference>
<dbReference type="Gene3D" id="3.30.70.1430">
    <property type="entry name" value="Multidrug efflux transporter AcrB pore domain"/>
    <property type="match status" value="2"/>
</dbReference>
<protein>
    <submittedName>
        <fullName evidence="9">CusA/CzcA family heavy metal efflux RND transporter</fullName>
    </submittedName>
</protein>